<evidence type="ECO:0000256" key="1">
    <source>
        <dbReference type="ARBA" id="ARBA00022729"/>
    </source>
</evidence>
<dbReference type="InterPro" id="IPR001190">
    <property type="entry name" value="SRCR"/>
</dbReference>
<protein>
    <submittedName>
        <fullName evidence="6">Galectin-3-binding protein</fullName>
    </submittedName>
</protein>
<dbReference type="SMART" id="SM00202">
    <property type="entry name" value="SR"/>
    <property type="match status" value="1"/>
</dbReference>
<keyword evidence="7" id="KW-1185">Reference proteome</keyword>
<gene>
    <name evidence="6" type="ORF">HOLleu_21327</name>
</gene>
<feature type="disulfide bond" evidence="4">
    <location>
        <begin position="53"/>
        <end position="114"/>
    </location>
</feature>
<feature type="domain" description="SRCR" evidence="5">
    <location>
        <begin position="13"/>
        <end position="115"/>
    </location>
</feature>
<evidence type="ECO:0000259" key="5">
    <source>
        <dbReference type="PROSITE" id="PS50287"/>
    </source>
</evidence>
<evidence type="ECO:0000313" key="6">
    <source>
        <dbReference type="EMBL" id="KAJ8034474.1"/>
    </source>
</evidence>
<sequence length="126" mass="13724">MLFLNTGDGLQGIRLADGLSNSSGRVELFISGRWETVCGSYTNWNLVSATVVCRQLGYNAAYAAPKDAFFGEGSGSIWGEVIQCTGEETSISRCSYRYPAPDYCYHRSDAGVVCGGKNRPLKIVYM</sequence>
<dbReference type="AlphaFoldDB" id="A0A9Q1BXN4"/>
<dbReference type="SUPFAM" id="SSF56487">
    <property type="entry name" value="SRCR-like"/>
    <property type="match status" value="1"/>
</dbReference>
<comment type="caution">
    <text evidence="4">Lacks conserved residue(s) required for the propagation of feature annotation.</text>
</comment>
<dbReference type="Gene3D" id="3.10.250.10">
    <property type="entry name" value="SRCR-like domain"/>
    <property type="match status" value="1"/>
</dbReference>
<reference evidence="6" key="1">
    <citation type="submission" date="2021-10" db="EMBL/GenBank/DDBJ databases">
        <title>Tropical sea cucumber genome reveals ecological adaptation and Cuvierian tubules defense mechanism.</title>
        <authorList>
            <person name="Chen T."/>
        </authorList>
    </citation>
    <scope>NUCLEOTIDE SEQUENCE</scope>
    <source>
        <strain evidence="6">Nanhai2018</strain>
        <tissue evidence="6">Muscle</tissue>
    </source>
</reference>
<organism evidence="6 7">
    <name type="scientific">Holothuria leucospilota</name>
    <name type="common">Black long sea cucumber</name>
    <name type="synonym">Mertensiothuria leucospilota</name>
    <dbReference type="NCBI Taxonomy" id="206669"/>
    <lineage>
        <taxon>Eukaryota</taxon>
        <taxon>Metazoa</taxon>
        <taxon>Echinodermata</taxon>
        <taxon>Eleutherozoa</taxon>
        <taxon>Echinozoa</taxon>
        <taxon>Holothuroidea</taxon>
        <taxon>Aspidochirotacea</taxon>
        <taxon>Aspidochirotida</taxon>
        <taxon>Holothuriidae</taxon>
        <taxon>Holothuria</taxon>
    </lineage>
</organism>
<dbReference type="FunFam" id="3.10.250.10:FF:000005">
    <property type="entry name" value="Neurotrypsin isoform A"/>
    <property type="match status" value="1"/>
</dbReference>
<evidence type="ECO:0000256" key="3">
    <source>
        <dbReference type="ARBA" id="ARBA00023180"/>
    </source>
</evidence>
<name>A0A9Q1BXN4_HOLLE</name>
<dbReference type="PANTHER" id="PTHR48071">
    <property type="entry name" value="SRCR DOMAIN-CONTAINING PROTEIN"/>
    <property type="match status" value="1"/>
</dbReference>
<dbReference type="OrthoDB" id="536948at2759"/>
<keyword evidence="2 4" id="KW-1015">Disulfide bond</keyword>
<comment type="caution">
    <text evidence="6">The sequence shown here is derived from an EMBL/GenBank/DDBJ whole genome shotgun (WGS) entry which is preliminary data.</text>
</comment>
<dbReference type="Proteomes" id="UP001152320">
    <property type="component" value="Chromosome 10"/>
</dbReference>
<dbReference type="PROSITE" id="PS50287">
    <property type="entry name" value="SRCR_2"/>
    <property type="match status" value="1"/>
</dbReference>
<dbReference type="InterPro" id="IPR036772">
    <property type="entry name" value="SRCR-like_dom_sf"/>
</dbReference>
<keyword evidence="1" id="KW-0732">Signal</keyword>
<evidence type="ECO:0000256" key="4">
    <source>
        <dbReference type="PROSITE-ProRule" id="PRU00196"/>
    </source>
</evidence>
<evidence type="ECO:0000256" key="2">
    <source>
        <dbReference type="ARBA" id="ARBA00023157"/>
    </source>
</evidence>
<feature type="disulfide bond" evidence="4">
    <location>
        <begin position="84"/>
        <end position="94"/>
    </location>
</feature>
<proteinExistence type="predicted"/>
<evidence type="ECO:0000313" key="7">
    <source>
        <dbReference type="Proteomes" id="UP001152320"/>
    </source>
</evidence>
<dbReference type="EMBL" id="JAIZAY010000010">
    <property type="protein sequence ID" value="KAJ8034474.1"/>
    <property type="molecule type" value="Genomic_DNA"/>
</dbReference>
<dbReference type="GO" id="GO:0016020">
    <property type="term" value="C:membrane"/>
    <property type="evidence" value="ECO:0007669"/>
    <property type="project" value="InterPro"/>
</dbReference>
<keyword evidence="3" id="KW-0325">Glycoprotein</keyword>
<accession>A0A9Q1BXN4</accession>
<dbReference type="Pfam" id="PF00530">
    <property type="entry name" value="SRCR"/>
    <property type="match status" value="1"/>
</dbReference>
<dbReference type="PRINTS" id="PR00258">
    <property type="entry name" value="SPERACTRCPTR"/>
</dbReference>
<dbReference type="PANTHER" id="PTHR48071:SF28">
    <property type="entry name" value="SRCR DOMAIN-CONTAINING PROTEIN"/>
    <property type="match status" value="1"/>
</dbReference>